<keyword evidence="3" id="KW-1185">Reference proteome</keyword>
<evidence type="ECO:0000313" key="3">
    <source>
        <dbReference type="Proteomes" id="UP001595583"/>
    </source>
</evidence>
<reference evidence="3" key="1">
    <citation type="journal article" date="2019" name="Int. J. Syst. Evol. Microbiol.">
        <title>The Global Catalogue of Microorganisms (GCM) 10K type strain sequencing project: providing services to taxonomists for standard genome sequencing and annotation.</title>
        <authorList>
            <consortium name="The Broad Institute Genomics Platform"/>
            <consortium name="The Broad Institute Genome Sequencing Center for Infectious Disease"/>
            <person name="Wu L."/>
            <person name="Ma J."/>
        </authorList>
    </citation>
    <scope>NUCLEOTIDE SEQUENCE [LARGE SCALE GENOMIC DNA]</scope>
    <source>
        <strain evidence="3">KCTC 52165</strain>
    </source>
</reference>
<feature type="domain" description="DNA primase/polymerase bifunctional N-terminal" evidence="1">
    <location>
        <begin position="48"/>
        <end position="179"/>
    </location>
</feature>
<proteinExistence type="predicted"/>
<dbReference type="Proteomes" id="UP001595583">
    <property type="component" value="Unassembled WGS sequence"/>
</dbReference>
<dbReference type="Pfam" id="PF09250">
    <property type="entry name" value="Prim-Pol"/>
    <property type="match status" value="1"/>
</dbReference>
<name>A0ABV7K9S4_9HYPH</name>
<accession>A0ABV7K9S4</accession>
<dbReference type="InterPro" id="IPR015330">
    <property type="entry name" value="DNA_primase/pol_bifunc_N"/>
</dbReference>
<organism evidence="2 3">
    <name type="scientific">Aquamicrobium soli</name>
    <dbReference type="NCBI Taxonomy" id="1811518"/>
    <lineage>
        <taxon>Bacteria</taxon>
        <taxon>Pseudomonadati</taxon>
        <taxon>Pseudomonadota</taxon>
        <taxon>Alphaproteobacteria</taxon>
        <taxon>Hyphomicrobiales</taxon>
        <taxon>Phyllobacteriaceae</taxon>
        <taxon>Aquamicrobium</taxon>
    </lineage>
</organism>
<dbReference type="EMBL" id="JBHRTK010000002">
    <property type="protein sequence ID" value="MFC3205086.1"/>
    <property type="molecule type" value="Genomic_DNA"/>
</dbReference>
<evidence type="ECO:0000313" key="2">
    <source>
        <dbReference type="EMBL" id="MFC3205086.1"/>
    </source>
</evidence>
<sequence>MSMSDIILPSPGKITNLAGIPAALRIIPQWILWKPVKRGNKITKTPVWWQQPFGDAINAHAREYWGMFDQVVAAMRSDEQGRFGIGLVLDDTGIICLDFDDHADDDKEAVALGAEYASDALGMNPTYAERSLQGGGRHLFYRATLPHDRVGGVIEQLNLEIYARQFIAITGNALPGSTHDVRNGQSLVDSWNLPPPVASVGSQVATTSLGRALDLSDADVIQTLMVRRHSTFMLLSSQNDFADRSDTFMKIVGDLDKITGDPKQIDRIIRKSPCFKNGYNRERYERDGKWLAKQNCASMLEYWVRDARRDNTESIPFTLYVSPEERERLNSIMATTLAYDAKVKVEKALADASRTIADLPKADPSALPAAATDYLIRDANKNPIGFDYPSPHDPWAMFDPPELPMGLLPPVIESFARERADIIGCDESGLAMSALTVCAAAITDRIKIKMKRHDHWRESTRIWLALVGNPSIKKSPIIKEASAPLDKIEADNRYRYKEAVKAYEMLEKEEKTKVSPPILRRRIIEDTTIEALQNVLNENMECVLCRRDELGSWFGAMDRYSGGGRGASADRGFWLQSYNGGSYFLDRVGRGNKFVEYLSVNMLGGIQPEVLKKVYKETEDDGTMQRLFPVILRSGGIGRDAPSCGTALADYHVLVRTLYNLTGVDINGGTIETATVHFSDGAQRIFDEVRAWTAKLQAVETINSKLATAIGKWDGVFGRLALLFHLIENATVPHVGDGPRQFSHLIPEQTARNVWEFMKVFLLQHLLAFHKNVMGTSDMQDDVEATAEFLLASGKARVSLRDIQRGVQRKDSTHESLIAAMRQLEQYGWVDQVENTGRKDSLAWFVNAECHRRFAAKAQAVTARRAAAREAIEEATAIRRAQKSQTS</sequence>
<protein>
    <submittedName>
        <fullName evidence="2">DUF3987 domain-containing protein</fullName>
    </submittedName>
</protein>
<dbReference type="InterPro" id="IPR025048">
    <property type="entry name" value="DUF3987"/>
</dbReference>
<comment type="caution">
    <text evidence="2">The sequence shown here is derived from an EMBL/GenBank/DDBJ whole genome shotgun (WGS) entry which is preliminary data.</text>
</comment>
<gene>
    <name evidence="2" type="ORF">ACFOHJ_02585</name>
</gene>
<dbReference type="RefSeq" id="WP_378218224.1">
    <property type="nucleotide sequence ID" value="NZ_JBHRTK010000002.1"/>
</dbReference>
<dbReference type="Pfam" id="PF13148">
    <property type="entry name" value="DUF3987"/>
    <property type="match status" value="1"/>
</dbReference>
<evidence type="ECO:0000259" key="1">
    <source>
        <dbReference type="Pfam" id="PF09250"/>
    </source>
</evidence>